<comment type="similarity">
    <text evidence="13 14">Belongs to the NAD-dependent DNA ligase family. LigA subfamily.</text>
</comment>
<dbReference type="GO" id="GO:0005829">
    <property type="term" value="C:cytosol"/>
    <property type="evidence" value="ECO:0007669"/>
    <property type="project" value="TreeGrafter"/>
</dbReference>
<dbReference type="SMART" id="SM00532">
    <property type="entry name" value="LIGANc"/>
    <property type="match status" value="1"/>
</dbReference>
<feature type="binding site" evidence="14">
    <location>
        <position position="439"/>
    </location>
    <ligand>
        <name>Zn(2+)</name>
        <dbReference type="ChEBI" id="CHEBI:29105"/>
    </ligand>
</feature>
<dbReference type="SUPFAM" id="SSF52113">
    <property type="entry name" value="BRCT domain"/>
    <property type="match status" value="1"/>
</dbReference>
<dbReference type="Gene3D" id="1.10.150.20">
    <property type="entry name" value="5' to 3' exonuclease, C-terminal subdomain"/>
    <property type="match status" value="2"/>
</dbReference>
<dbReference type="eggNOG" id="COG0272">
    <property type="taxonomic scope" value="Bacteria"/>
</dbReference>
<dbReference type="STRING" id="1265313.HRUBRA_01798"/>
<feature type="binding site" evidence="14">
    <location>
        <position position="418"/>
    </location>
    <ligand>
        <name>Zn(2+)</name>
        <dbReference type="ChEBI" id="CHEBI:29105"/>
    </ligand>
</feature>
<feature type="binding site" evidence="14">
    <location>
        <begin position="87"/>
        <end position="88"/>
    </location>
    <ligand>
        <name>NAD(+)</name>
        <dbReference type="ChEBI" id="CHEBI:57540"/>
    </ligand>
</feature>
<dbReference type="Gene3D" id="6.20.10.30">
    <property type="match status" value="1"/>
</dbReference>
<dbReference type="PANTHER" id="PTHR23389:SF9">
    <property type="entry name" value="DNA LIGASE"/>
    <property type="match status" value="1"/>
</dbReference>
<comment type="function">
    <text evidence="1 14">DNA ligase that catalyzes the formation of phosphodiester linkages between 5'-phosphoryl and 3'-hydroxyl groups in double-stranded DNA using NAD as a coenzyme and as the energy source for the reaction. It is essential for DNA replication and repair of damaged DNA.</text>
</comment>
<keyword evidence="10 14" id="KW-0520">NAD</keyword>
<dbReference type="SUPFAM" id="SSF50249">
    <property type="entry name" value="Nucleic acid-binding proteins"/>
    <property type="match status" value="1"/>
</dbReference>
<keyword evidence="14" id="KW-0464">Manganese</keyword>
<proteinExistence type="inferred from homology"/>
<dbReference type="SMART" id="SM00278">
    <property type="entry name" value="HhH1"/>
    <property type="match status" value="4"/>
</dbReference>
<reference evidence="17 18" key="1">
    <citation type="journal article" date="2014" name="Genome Announc.">
        <title>Genome Sequence of Gammaproteobacterial Pseudohaliea rubra Type Strain DSM 19751, Isolated from Coastal Seawater of the Mediterranean Sea.</title>
        <authorList>
            <person name="Spring S."/>
            <person name="Fiebig A."/>
            <person name="Riedel T."/>
            <person name="Goker M."/>
            <person name="Klenk H.P."/>
        </authorList>
    </citation>
    <scope>NUCLEOTIDE SEQUENCE [LARGE SCALE GENOMIC DNA]</scope>
    <source>
        <strain evidence="17 18">DSM 19751</strain>
    </source>
</reference>
<dbReference type="PATRIC" id="fig|1265313.6.peg.1777"/>
<dbReference type="NCBIfam" id="TIGR00575">
    <property type="entry name" value="dnlj"/>
    <property type="match status" value="1"/>
</dbReference>
<dbReference type="Pfam" id="PF03119">
    <property type="entry name" value="DNA_ligase_ZBD"/>
    <property type="match status" value="1"/>
</dbReference>
<dbReference type="FunFam" id="3.30.470.30:FF:000001">
    <property type="entry name" value="DNA ligase"/>
    <property type="match status" value="1"/>
</dbReference>
<dbReference type="CDD" id="cd17748">
    <property type="entry name" value="BRCT_DNA_ligase_like"/>
    <property type="match status" value="1"/>
</dbReference>
<dbReference type="PROSITE" id="PS01056">
    <property type="entry name" value="DNA_LIGASE_N2"/>
    <property type="match status" value="1"/>
</dbReference>
<dbReference type="FunFam" id="1.10.287.610:FF:000002">
    <property type="entry name" value="DNA ligase"/>
    <property type="match status" value="1"/>
</dbReference>
<dbReference type="InterPro" id="IPR036420">
    <property type="entry name" value="BRCT_dom_sf"/>
</dbReference>
<comment type="caution">
    <text evidence="17">The sequence shown here is derived from an EMBL/GenBank/DDBJ whole genome shotgun (WGS) entry which is preliminary data.</text>
</comment>
<dbReference type="EMBL" id="AUVB01000054">
    <property type="protein sequence ID" value="KGE03419.1"/>
    <property type="molecule type" value="Genomic_DNA"/>
</dbReference>
<dbReference type="PROSITE" id="PS50172">
    <property type="entry name" value="BRCT"/>
    <property type="match status" value="1"/>
</dbReference>
<accession>A0A095WXR0</accession>
<evidence type="ECO:0000313" key="17">
    <source>
        <dbReference type="EMBL" id="KGE03419.1"/>
    </source>
</evidence>
<feature type="binding site" evidence="14">
    <location>
        <position position="321"/>
    </location>
    <ligand>
        <name>NAD(+)</name>
        <dbReference type="ChEBI" id="CHEBI:57540"/>
    </ligand>
</feature>
<comment type="cofactor">
    <cofactor evidence="14">
        <name>Mg(2+)</name>
        <dbReference type="ChEBI" id="CHEBI:18420"/>
    </cofactor>
    <cofactor evidence="14">
        <name>Mn(2+)</name>
        <dbReference type="ChEBI" id="CHEBI:29035"/>
    </cofactor>
</comment>
<dbReference type="InterPro" id="IPR041663">
    <property type="entry name" value="DisA/LigA_HHH"/>
</dbReference>
<comment type="caution">
    <text evidence="14">Lacks conserved residue(s) required for the propagation of feature annotation.</text>
</comment>
<dbReference type="EC" id="6.5.1.2" evidence="2 14"/>
<dbReference type="PIRSF" id="PIRSF001604">
    <property type="entry name" value="LigA"/>
    <property type="match status" value="1"/>
</dbReference>
<gene>
    <name evidence="14" type="primary">ligA</name>
    <name evidence="17" type="ORF">HRUBRA_01798</name>
</gene>
<evidence type="ECO:0000256" key="4">
    <source>
        <dbReference type="ARBA" id="ARBA00022598"/>
    </source>
</evidence>
<dbReference type="HOGENOM" id="CLU_007764_2_1_6"/>
<feature type="binding site" evidence="14">
    <location>
        <position position="297"/>
    </location>
    <ligand>
        <name>NAD(+)</name>
        <dbReference type="ChEBI" id="CHEBI:57540"/>
    </ligand>
</feature>
<evidence type="ECO:0000259" key="16">
    <source>
        <dbReference type="PROSITE" id="PS50172"/>
    </source>
</evidence>
<dbReference type="FunFam" id="2.40.50.140:FF:000012">
    <property type="entry name" value="DNA ligase"/>
    <property type="match status" value="1"/>
</dbReference>
<dbReference type="InterPro" id="IPR004150">
    <property type="entry name" value="NAD_DNA_ligase_OB"/>
</dbReference>
<dbReference type="OrthoDB" id="9759736at2"/>
<dbReference type="Pfam" id="PF01653">
    <property type="entry name" value="DNA_ligase_aden"/>
    <property type="match status" value="1"/>
</dbReference>
<protein>
    <recommendedName>
        <fullName evidence="3 14">DNA ligase</fullName>
        <ecNumber evidence="2 14">6.5.1.2</ecNumber>
    </recommendedName>
    <alternativeName>
        <fullName evidence="14">Polydeoxyribonucleotide synthase [NAD(+)]</fullName>
    </alternativeName>
</protein>
<keyword evidence="7 14" id="KW-0227">DNA damage</keyword>
<feature type="binding site" evidence="14">
    <location>
        <position position="143"/>
    </location>
    <ligand>
        <name>NAD(+)</name>
        <dbReference type="ChEBI" id="CHEBI:57540"/>
    </ligand>
</feature>
<dbReference type="CDD" id="cd00114">
    <property type="entry name" value="LIGANc"/>
    <property type="match status" value="1"/>
</dbReference>
<name>A0A095WXR0_9GAMM</name>
<dbReference type="Gene3D" id="1.10.287.610">
    <property type="entry name" value="Helix hairpin bin"/>
    <property type="match status" value="1"/>
</dbReference>
<dbReference type="SUPFAM" id="SSF47781">
    <property type="entry name" value="RuvA domain 2-like"/>
    <property type="match status" value="1"/>
</dbReference>
<dbReference type="PANTHER" id="PTHR23389">
    <property type="entry name" value="CHROMOSOME TRANSMISSION FIDELITY FACTOR 18"/>
    <property type="match status" value="1"/>
</dbReference>
<feature type="binding site" evidence="14">
    <location>
        <position position="180"/>
    </location>
    <ligand>
        <name>NAD(+)</name>
        <dbReference type="ChEBI" id="CHEBI:57540"/>
    </ligand>
</feature>
<dbReference type="GO" id="GO:0046872">
    <property type="term" value="F:metal ion binding"/>
    <property type="evidence" value="ECO:0007669"/>
    <property type="project" value="UniProtKB-KW"/>
</dbReference>
<dbReference type="Pfam" id="PF03120">
    <property type="entry name" value="OB_DNA_ligase"/>
    <property type="match status" value="1"/>
</dbReference>
<dbReference type="AlphaFoldDB" id="A0A095WXR0"/>
<dbReference type="GO" id="GO:0006260">
    <property type="term" value="P:DNA replication"/>
    <property type="evidence" value="ECO:0007669"/>
    <property type="project" value="UniProtKB-KW"/>
</dbReference>
<feature type="binding site" evidence="14">
    <location>
        <position position="120"/>
    </location>
    <ligand>
        <name>NAD(+)</name>
        <dbReference type="ChEBI" id="CHEBI:57540"/>
    </ligand>
</feature>
<dbReference type="Gene3D" id="3.40.50.10190">
    <property type="entry name" value="BRCT domain"/>
    <property type="match status" value="1"/>
</dbReference>
<evidence type="ECO:0000256" key="2">
    <source>
        <dbReference type="ARBA" id="ARBA00012722"/>
    </source>
</evidence>
<keyword evidence="9 14" id="KW-0460">Magnesium</keyword>
<dbReference type="InterPro" id="IPR013840">
    <property type="entry name" value="DNAligase_N"/>
</dbReference>
<evidence type="ECO:0000313" key="18">
    <source>
        <dbReference type="Proteomes" id="UP000029640"/>
    </source>
</evidence>
<dbReference type="GO" id="GO:0003677">
    <property type="term" value="F:DNA binding"/>
    <property type="evidence" value="ECO:0007669"/>
    <property type="project" value="InterPro"/>
</dbReference>
<feature type="domain" description="BRCT" evidence="16">
    <location>
        <begin position="597"/>
        <end position="666"/>
    </location>
</feature>
<dbReference type="InterPro" id="IPR012340">
    <property type="entry name" value="NA-bd_OB-fold"/>
</dbReference>
<evidence type="ECO:0000256" key="11">
    <source>
        <dbReference type="ARBA" id="ARBA00023204"/>
    </source>
</evidence>
<dbReference type="InterPro" id="IPR001679">
    <property type="entry name" value="DNA_ligase"/>
</dbReference>
<organism evidence="17 18">
    <name type="scientific">Pseudohaliea rubra DSM 19751</name>
    <dbReference type="NCBI Taxonomy" id="1265313"/>
    <lineage>
        <taxon>Bacteria</taxon>
        <taxon>Pseudomonadati</taxon>
        <taxon>Pseudomonadota</taxon>
        <taxon>Gammaproteobacteria</taxon>
        <taxon>Cellvibrionales</taxon>
        <taxon>Halieaceae</taxon>
        <taxon>Pseudohaliea</taxon>
    </lineage>
</organism>
<evidence type="ECO:0000256" key="8">
    <source>
        <dbReference type="ARBA" id="ARBA00022833"/>
    </source>
</evidence>
<dbReference type="InterPro" id="IPR003583">
    <property type="entry name" value="Hlx-hairpin-Hlx_DNA-bd_motif"/>
</dbReference>
<evidence type="ECO:0000256" key="3">
    <source>
        <dbReference type="ARBA" id="ARBA00013308"/>
    </source>
</evidence>
<dbReference type="InterPro" id="IPR013839">
    <property type="entry name" value="DNAligase_adenylation"/>
</dbReference>
<dbReference type="FunFam" id="1.10.150.20:FF:000006">
    <property type="entry name" value="DNA ligase"/>
    <property type="match status" value="1"/>
</dbReference>
<dbReference type="HAMAP" id="MF_01588">
    <property type="entry name" value="DNA_ligase_A"/>
    <property type="match status" value="1"/>
</dbReference>
<dbReference type="SUPFAM" id="SSF56091">
    <property type="entry name" value="DNA ligase/mRNA capping enzyme, catalytic domain"/>
    <property type="match status" value="1"/>
</dbReference>
<dbReference type="PROSITE" id="PS01055">
    <property type="entry name" value="DNA_LIGASE_N1"/>
    <property type="match status" value="1"/>
</dbReference>
<dbReference type="Proteomes" id="UP000029640">
    <property type="component" value="Unassembled WGS sequence"/>
</dbReference>
<evidence type="ECO:0000256" key="9">
    <source>
        <dbReference type="ARBA" id="ARBA00022842"/>
    </source>
</evidence>
<dbReference type="Pfam" id="PF00533">
    <property type="entry name" value="BRCT"/>
    <property type="match status" value="1"/>
</dbReference>
<evidence type="ECO:0000256" key="13">
    <source>
        <dbReference type="ARBA" id="ARBA00060881"/>
    </source>
</evidence>
<dbReference type="NCBIfam" id="NF005932">
    <property type="entry name" value="PRK07956.1"/>
    <property type="match status" value="1"/>
</dbReference>
<feature type="binding site" evidence="14">
    <location>
        <begin position="38"/>
        <end position="42"/>
    </location>
    <ligand>
        <name>NAD(+)</name>
        <dbReference type="ChEBI" id="CHEBI:57540"/>
    </ligand>
</feature>
<comment type="catalytic activity">
    <reaction evidence="12 14 15">
        <text>NAD(+) + (deoxyribonucleotide)n-3'-hydroxyl + 5'-phospho-(deoxyribonucleotide)m = (deoxyribonucleotide)n+m + AMP + beta-nicotinamide D-nucleotide.</text>
        <dbReference type="EC" id="6.5.1.2"/>
    </reaction>
</comment>
<keyword evidence="4 14" id="KW-0436">Ligase</keyword>
<keyword evidence="5 14" id="KW-0235">DNA replication</keyword>
<evidence type="ECO:0000256" key="15">
    <source>
        <dbReference type="RuleBase" id="RU000618"/>
    </source>
</evidence>
<keyword evidence="11 14" id="KW-0234">DNA repair</keyword>
<evidence type="ECO:0000256" key="10">
    <source>
        <dbReference type="ARBA" id="ARBA00023027"/>
    </source>
</evidence>
<evidence type="ECO:0000256" key="14">
    <source>
        <dbReference type="HAMAP-Rule" id="MF_01588"/>
    </source>
</evidence>
<dbReference type="SMART" id="SM00292">
    <property type="entry name" value="BRCT"/>
    <property type="match status" value="1"/>
</dbReference>
<dbReference type="InterPro" id="IPR033136">
    <property type="entry name" value="DNA_ligase_CS"/>
</dbReference>
<dbReference type="InterPro" id="IPR001357">
    <property type="entry name" value="BRCT_dom"/>
</dbReference>
<keyword evidence="18" id="KW-1185">Reference proteome</keyword>
<dbReference type="GO" id="GO:0006281">
    <property type="term" value="P:DNA repair"/>
    <property type="evidence" value="ECO:0007669"/>
    <property type="project" value="UniProtKB-KW"/>
</dbReference>
<feature type="active site" description="N6-AMP-lysine intermediate" evidence="14">
    <location>
        <position position="122"/>
    </location>
</feature>
<sequence length="680" mass="74047">MPTPAVAEKAEARAAELRETLERWNYQYHVLDQPSVPDAEYDRALRELQMLEAQHPSLLRPDSPTRRVGAEPLAAFASVRHEQPMLSLDNAFSDEEFEQFYRRVLDRLGTPEAALDFACEPKLDGVAVSLLYRAGALVRAATRGDGTTGEDITDNVATIRSVPLRLRGSGYPAELEVRGEVYMLHEGFAQLNREAAARGEKGFVNPRNAAAGSLRQLDSRVTAQRPLQLCCYGVGQVSGGTLPDNHWKLMQRLHDWGLRINSESALVTGIDGCFDYYRRLEARRADLPYAIDGIVYKVNDLALRGRLGYVARAPRWAIARKFPAEEELTRLLAVEFQVGRTGAITPVARLEPVFVGGVTVSNATLHNLDEVERLGVLVGDTVIVRRAGDVIPQLVSVVAERRPEDATPIVPPTACPVCGSAVEREEGGAVLRCLGGLVCPAQRMAALRHFASRRAMDIDGLGDKLVEQLVKRGLVETVDDLYGLRRDDLRTLDRMGEKSADNLLAALEKSKLTTLPRFLYALGIREVGEATARSLANAFGSYEALAEASEERLLAVDDVGPVVADHLRQFFDDCATQAVVRALRKAGVHWSEIEATADRAPLAGQTWVVTGKLERMTREEAGAALQALGARVAGSVSAKTHTLVAGPGAGSKLAKAEALEVPIIDEAAFLAMLDEHGEHA</sequence>
<dbReference type="InterPro" id="IPR018239">
    <property type="entry name" value="DNA_ligase_AS"/>
</dbReference>
<dbReference type="InterPro" id="IPR010994">
    <property type="entry name" value="RuvA_2-like"/>
</dbReference>
<dbReference type="Pfam" id="PF14520">
    <property type="entry name" value="HHH_5"/>
    <property type="match status" value="1"/>
</dbReference>
<feature type="binding site" evidence="14">
    <location>
        <position position="415"/>
    </location>
    <ligand>
        <name>Zn(2+)</name>
        <dbReference type="ChEBI" id="CHEBI:29105"/>
    </ligand>
</feature>
<dbReference type="Gene3D" id="2.40.50.140">
    <property type="entry name" value="Nucleic acid-binding proteins"/>
    <property type="match status" value="1"/>
</dbReference>
<evidence type="ECO:0000256" key="6">
    <source>
        <dbReference type="ARBA" id="ARBA00022723"/>
    </source>
</evidence>
<dbReference type="RefSeq" id="WP_035513322.1">
    <property type="nucleotide sequence ID" value="NZ_KN234745.1"/>
</dbReference>
<dbReference type="Gene3D" id="3.30.470.30">
    <property type="entry name" value="DNA ligase/mRNA capping enzyme"/>
    <property type="match status" value="1"/>
</dbReference>
<keyword evidence="8 14" id="KW-0862">Zinc</keyword>
<keyword evidence="6 14" id="KW-0479">Metal-binding</keyword>
<evidence type="ECO:0000256" key="7">
    <source>
        <dbReference type="ARBA" id="ARBA00022763"/>
    </source>
</evidence>
<dbReference type="GO" id="GO:0003911">
    <property type="term" value="F:DNA ligase (NAD+) activity"/>
    <property type="evidence" value="ECO:0007669"/>
    <property type="project" value="UniProtKB-UniRule"/>
</dbReference>
<evidence type="ECO:0000256" key="1">
    <source>
        <dbReference type="ARBA" id="ARBA00004067"/>
    </source>
</evidence>
<evidence type="ECO:0000256" key="12">
    <source>
        <dbReference type="ARBA" id="ARBA00034005"/>
    </source>
</evidence>
<evidence type="ECO:0000256" key="5">
    <source>
        <dbReference type="ARBA" id="ARBA00022705"/>
    </source>
</evidence>
<dbReference type="Pfam" id="PF12826">
    <property type="entry name" value="HHH_2"/>
    <property type="match status" value="1"/>
</dbReference>
<dbReference type="InterPro" id="IPR004149">
    <property type="entry name" value="Znf_DNAligase_C4"/>
</dbReference>
<dbReference type="FunFam" id="1.10.150.20:FF:000007">
    <property type="entry name" value="DNA ligase"/>
    <property type="match status" value="1"/>
</dbReference>